<dbReference type="SUPFAM" id="SSF52047">
    <property type="entry name" value="RNI-like"/>
    <property type="match status" value="1"/>
</dbReference>
<sequence>MTRSIDFAVIDTLRDSASRGQHAHVIQETILIDIELQNLQLHLLDLRARSYVACAKFNTALETATKMQQINPATALGYLSQGYIHMEQGRYMAATHVYDTALERVDKHDPLYDTIHTAKAKAMQQGEKRTDFICDLPMDVSDRIIKEVLQHRVYDQQREYVMVSWAWWHRIMATNHLKFSFESAMALEETSNMVIQSFNHVRSLVYYYGDATFSQLLEKYPFTNLTILHVKGATPDETMAALRSIGTQLTRFTYQKPPLVRNNDYTVRLQDILETCPNLVSFDCQSTVDISSLQQTYPKLQMLAMYAVVGTVDDQTMLTLQQHLPGLKILDMAIVGSSRPLTLDDPWLPAIRHLGYGDRPGVYHKKLTFEDHEQQGLVTLSITPTSQIFALDDIAPLIIHHHATLQLLALHYHWNTTHTGKMTDAMHNYRHVEFTRLKRLVVFTPSEDSNIQSFSNFIAWVIQHAPYLQEITLKGHIMNKHTLKAMAKCIDLRTVLFDIDTTQRPEDYDTLMAEFLRDHANHLADKGGSRLESIKLRLDNAEPMLIDAIKGLKSLKTLQLSTNDLAPEPFARFFDALRQGCHSLKGLHIENAGVMPNRVLYQVSGLTNLEHLTISGNMDQAQAGVLSLQRCQHLRHLESNYPIDEDIEPMIREKLPGCYIMAPGIAH</sequence>
<evidence type="ECO:0000313" key="1">
    <source>
        <dbReference type="EMBL" id="CDH60860.1"/>
    </source>
</evidence>
<dbReference type="PANTHER" id="PTHR38926:SF5">
    <property type="entry name" value="F-BOX AND LEUCINE-RICH REPEAT PROTEIN 6"/>
    <property type="match status" value="1"/>
</dbReference>
<dbReference type="InterPro" id="IPR011990">
    <property type="entry name" value="TPR-like_helical_dom_sf"/>
</dbReference>
<comment type="caution">
    <text evidence="1">The sequence shown here is derived from an EMBL/GenBank/DDBJ whole genome shotgun (WGS) entry which is preliminary data.</text>
</comment>
<dbReference type="Proteomes" id="UP000027586">
    <property type="component" value="Unassembled WGS sequence"/>
</dbReference>
<dbReference type="AlphaFoldDB" id="A0A068SFS7"/>
<gene>
    <name evidence="1" type="ORF">LCOR_11636.1</name>
</gene>
<dbReference type="Gene3D" id="3.80.10.10">
    <property type="entry name" value="Ribonuclease Inhibitor"/>
    <property type="match status" value="2"/>
</dbReference>
<accession>A0A068SFS7</accession>
<dbReference type="PANTHER" id="PTHR38926">
    <property type="entry name" value="F-BOX DOMAIN CONTAINING PROTEIN, EXPRESSED"/>
    <property type="match status" value="1"/>
</dbReference>
<organism evidence="1 2">
    <name type="scientific">Lichtheimia corymbifera JMRC:FSU:9682</name>
    <dbReference type="NCBI Taxonomy" id="1263082"/>
    <lineage>
        <taxon>Eukaryota</taxon>
        <taxon>Fungi</taxon>
        <taxon>Fungi incertae sedis</taxon>
        <taxon>Mucoromycota</taxon>
        <taxon>Mucoromycotina</taxon>
        <taxon>Mucoromycetes</taxon>
        <taxon>Mucorales</taxon>
        <taxon>Lichtheimiaceae</taxon>
        <taxon>Lichtheimia</taxon>
    </lineage>
</organism>
<reference evidence="1" key="1">
    <citation type="submission" date="2013-08" db="EMBL/GenBank/DDBJ databases">
        <title>Gene expansion shapes genome architecture in the human pathogen Lichtheimia corymbifera: an evolutionary genomics analysis in the ancient terrestrial Mucorales (Mucoromycotina).</title>
        <authorList>
            <person name="Schwartze V.U."/>
            <person name="Winter S."/>
            <person name="Shelest E."/>
            <person name="Marcet-Houben M."/>
            <person name="Horn F."/>
            <person name="Wehner S."/>
            <person name="Hoffmann K."/>
            <person name="Riege K."/>
            <person name="Sammeth M."/>
            <person name="Nowrousian M."/>
            <person name="Valiante V."/>
            <person name="Linde J."/>
            <person name="Jacobsen I.D."/>
            <person name="Marz M."/>
            <person name="Brakhage A.A."/>
            <person name="Gabaldon T."/>
            <person name="Bocker S."/>
            <person name="Voigt K."/>
        </authorList>
    </citation>
    <scope>NUCLEOTIDE SEQUENCE [LARGE SCALE GENOMIC DNA]</scope>
    <source>
        <strain evidence="1">FSU 9682</strain>
    </source>
</reference>
<protein>
    <submittedName>
        <fullName evidence="1">Uncharacterized protein</fullName>
    </submittedName>
</protein>
<evidence type="ECO:0000313" key="2">
    <source>
        <dbReference type="Proteomes" id="UP000027586"/>
    </source>
</evidence>
<dbReference type="OrthoDB" id="2267601at2759"/>
<dbReference type="EMBL" id="CBTN010000111">
    <property type="protein sequence ID" value="CDH60860.1"/>
    <property type="molecule type" value="Genomic_DNA"/>
</dbReference>
<name>A0A068SFS7_9FUNG</name>
<keyword evidence="2" id="KW-1185">Reference proteome</keyword>
<proteinExistence type="predicted"/>
<dbReference type="VEuPathDB" id="FungiDB:LCOR_11636.1"/>
<dbReference type="InterPro" id="IPR032675">
    <property type="entry name" value="LRR_dom_sf"/>
</dbReference>
<dbReference type="SUPFAM" id="SSF48452">
    <property type="entry name" value="TPR-like"/>
    <property type="match status" value="1"/>
</dbReference>
<dbReference type="Gene3D" id="1.25.40.10">
    <property type="entry name" value="Tetratricopeptide repeat domain"/>
    <property type="match status" value="1"/>
</dbReference>